<keyword evidence="6 7" id="KW-0472">Membrane</keyword>
<evidence type="ECO:0000256" key="1">
    <source>
        <dbReference type="ARBA" id="ARBA00004651"/>
    </source>
</evidence>
<feature type="transmembrane region" description="Helical" evidence="7">
    <location>
        <begin position="237"/>
        <end position="263"/>
    </location>
</feature>
<feature type="transmembrane region" description="Helical" evidence="7">
    <location>
        <begin position="179"/>
        <end position="198"/>
    </location>
</feature>
<evidence type="ECO:0000313" key="9">
    <source>
        <dbReference type="EMBL" id="MFD2760993.1"/>
    </source>
</evidence>
<comment type="subcellular location">
    <subcellularLocation>
        <location evidence="1 7">Cell membrane</location>
        <topology evidence="1 7">Multi-pass membrane protein</topology>
    </subcellularLocation>
</comment>
<feature type="transmembrane region" description="Helical" evidence="7">
    <location>
        <begin position="55"/>
        <end position="76"/>
    </location>
</feature>
<evidence type="ECO:0000256" key="2">
    <source>
        <dbReference type="ARBA" id="ARBA00022448"/>
    </source>
</evidence>
<sequence length="319" mass="35445">MTQPEKDSTSIHSPAAVPDEWFSWKKKDLDAAESVARPSLSYWKDAWRRLRKNKLAMAGLVFLIILGIMAIIGPMISPYSVIDQNRPNQFRPPSMDHLFGTDSLGRDVFTRTWYGARISLFVGLMAALIDFFIGVIYGGISGYKGGRTDSIMMRIIEILYGLPYLLVVILLLVVMGPSLTTIIIALSVTGWVGMARIVRGQVLQIKNFEFVLASQSFGTKTPRIIRKNLLPNTMGPIIVQMTLTVPNAIFAEAFLSFLGLGIQSPFASWGVMANDALGAILSGYWWTLFFPAFFISFTMFAFNVLGDGLQDALDPKLRK</sequence>
<keyword evidence="10" id="KW-1185">Reference proteome</keyword>
<dbReference type="Proteomes" id="UP001597502">
    <property type="component" value="Unassembled WGS sequence"/>
</dbReference>
<dbReference type="InterPro" id="IPR025966">
    <property type="entry name" value="OppC_N"/>
</dbReference>
<feature type="transmembrane region" description="Helical" evidence="7">
    <location>
        <begin position="118"/>
        <end position="139"/>
    </location>
</feature>
<evidence type="ECO:0000259" key="8">
    <source>
        <dbReference type="PROSITE" id="PS50928"/>
    </source>
</evidence>
<keyword evidence="5 7" id="KW-1133">Transmembrane helix</keyword>
<dbReference type="Pfam" id="PF00528">
    <property type="entry name" value="BPD_transp_1"/>
    <property type="match status" value="1"/>
</dbReference>
<feature type="transmembrane region" description="Helical" evidence="7">
    <location>
        <begin position="151"/>
        <end position="173"/>
    </location>
</feature>
<dbReference type="Gene3D" id="1.10.3720.10">
    <property type="entry name" value="MetI-like"/>
    <property type="match status" value="1"/>
</dbReference>
<evidence type="ECO:0000313" key="10">
    <source>
        <dbReference type="Proteomes" id="UP001597502"/>
    </source>
</evidence>
<dbReference type="SUPFAM" id="SSF161098">
    <property type="entry name" value="MetI-like"/>
    <property type="match status" value="1"/>
</dbReference>
<reference evidence="10" key="1">
    <citation type="journal article" date="2019" name="Int. J. Syst. Evol. Microbiol.">
        <title>The Global Catalogue of Microorganisms (GCM) 10K type strain sequencing project: providing services to taxonomists for standard genome sequencing and annotation.</title>
        <authorList>
            <consortium name="The Broad Institute Genomics Platform"/>
            <consortium name="The Broad Institute Genome Sequencing Center for Infectious Disease"/>
            <person name="Wu L."/>
            <person name="Ma J."/>
        </authorList>
    </citation>
    <scope>NUCLEOTIDE SEQUENCE [LARGE SCALE GENOMIC DNA]</scope>
    <source>
        <strain evidence="10">TISTR 1535</strain>
    </source>
</reference>
<evidence type="ECO:0000256" key="4">
    <source>
        <dbReference type="ARBA" id="ARBA00022692"/>
    </source>
</evidence>
<evidence type="ECO:0000256" key="5">
    <source>
        <dbReference type="ARBA" id="ARBA00022989"/>
    </source>
</evidence>
<proteinExistence type="inferred from homology"/>
<organism evidence="9 10">
    <name type="scientific">Lentibacillus juripiscarius</name>
    <dbReference type="NCBI Taxonomy" id="257446"/>
    <lineage>
        <taxon>Bacteria</taxon>
        <taxon>Bacillati</taxon>
        <taxon>Bacillota</taxon>
        <taxon>Bacilli</taxon>
        <taxon>Bacillales</taxon>
        <taxon>Bacillaceae</taxon>
        <taxon>Lentibacillus</taxon>
    </lineage>
</organism>
<dbReference type="Pfam" id="PF12911">
    <property type="entry name" value="OppC_N"/>
    <property type="match status" value="1"/>
</dbReference>
<dbReference type="EMBL" id="JBHUNA010000018">
    <property type="protein sequence ID" value="MFD2760993.1"/>
    <property type="molecule type" value="Genomic_DNA"/>
</dbReference>
<dbReference type="InterPro" id="IPR000515">
    <property type="entry name" value="MetI-like"/>
</dbReference>
<evidence type="ECO:0000256" key="6">
    <source>
        <dbReference type="ARBA" id="ARBA00023136"/>
    </source>
</evidence>
<comment type="similarity">
    <text evidence="7">Belongs to the binding-protein-dependent transport system permease family.</text>
</comment>
<gene>
    <name evidence="9" type="ORF">ACFSUO_08430</name>
</gene>
<dbReference type="InterPro" id="IPR050366">
    <property type="entry name" value="BP-dependent_transpt_permease"/>
</dbReference>
<dbReference type="PROSITE" id="PS50928">
    <property type="entry name" value="ABC_TM1"/>
    <property type="match status" value="1"/>
</dbReference>
<dbReference type="PANTHER" id="PTHR43386:SF22">
    <property type="entry name" value="OLIGOPEPTIDE TRANSPORT SYSTEM PERMEASE PROTEIN OPPC"/>
    <property type="match status" value="1"/>
</dbReference>
<accession>A0ABW5V6P7</accession>
<name>A0ABW5V6P7_9BACI</name>
<feature type="transmembrane region" description="Helical" evidence="7">
    <location>
        <begin position="283"/>
        <end position="306"/>
    </location>
</feature>
<dbReference type="PANTHER" id="PTHR43386">
    <property type="entry name" value="OLIGOPEPTIDE TRANSPORT SYSTEM PERMEASE PROTEIN APPC"/>
    <property type="match status" value="1"/>
</dbReference>
<dbReference type="InterPro" id="IPR035906">
    <property type="entry name" value="MetI-like_sf"/>
</dbReference>
<keyword evidence="2 7" id="KW-0813">Transport</keyword>
<keyword evidence="3" id="KW-1003">Cell membrane</keyword>
<evidence type="ECO:0000256" key="3">
    <source>
        <dbReference type="ARBA" id="ARBA00022475"/>
    </source>
</evidence>
<feature type="domain" description="ABC transmembrane type-1" evidence="8">
    <location>
        <begin position="116"/>
        <end position="306"/>
    </location>
</feature>
<comment type="caution">
    <text evidence="9">The sequence shown here is derived from an EMBL/GenBank/DDBJ whole genome shotgun (WGS) entry which is preliminary data.</text>
</comment>
<protein>
    <submittedName>
        <fullName evidence="9">ABC transporter permease</fullName>
    </submittedName>
</protein>
<dbReference type="RefSeq" id="WP_382393029.1">
    <property type="nucleotide sequence ID" value="NZ_JBHUNA010000018.1"/>
</dbReference>
<evidence type="ECO:0000256" key="7">
    <source>
        <dbReference type="RuleBase" id="RU363032"/>
    </source>
</evidence>
<keyword evidence="4 7" id="KW-0812">Transmembrane</keyword>
<dbReference type="CDD" id="cd06261">
    <property type="entry name" value="TM_PBP2"/>
    <property type="match status" value="1"/>
</dbReference>